<comment type="caution">
    <text evidence="2">The sequence shown here is derived from an EMBL/GenBank/DDBJ whole genome shotgun (WGS) entry which is preliminary data.</text>
</comment>
<organism evidence="2 3">
    <name type="scientific">Deinococcus radiophilus</name>
    <dbReference type="NCBI Taxonomy" id="32062"/>
    <lineage>
        <taxon>Bacteria</taxon>
        <taxon>Thermotogati</taxon>
        <taxon>Deinococcota</taxon>
        <taxon>Deinococci</taxon>
        <taxon>Deinococcales</taxon>
        <taxon>Deinococcaceae</taxon>
        <taxon>Deinococcus</taxon>
    </lineage>
</organism>
<evidence type="ECO:0000256" key="1">
    <source>
        <dbReference type="SAM" id="SignalP"/>
    </source>
</evidence>
<evidence type="ECO:0000313" key="3">
    <source>
        <dbReference type="Proteomes" id="UP000277766"/>
    </source>
</evidence>
<feature type="chain" id="PRO_5019428719" description="DUF3757 domain-containing protein" evidence="1">
    <location>
        <begin position="19"/>
        <end position="123"/>
    </location>
</feature>
<protein>
    <recommendedName>
        <fullName evidence="4">DUF3757 domain-containing protein</fullName>
    </recommendedName>
</protein>
<evidence type="ECO:0008006" key="4">
    <source>
        <dbReference type="Google" id="ProtNLM"/>
    </source>
</evidence>
<name>A0A431VTE8_9DEIO</name>
<sequence length="123" mass="13712">MRNLFAALTLALLPAALAQTQSGYCYALKANQNPSAASKRIPCQIKTDSGANYVITWGKVKHVVRPSTVNDNLILNNLVASRVMLHKDDFQPIPYEYQRDALDGHMAIECFRNSRETVCYALP</sequence>
<dbReference type="Proteomes" id="UP000277766">
    <property type="component" value="Unassembled WGS sequence"/>
</dbReference>
<proteinExistence type="predicted"/>
<accession>A0A431VTE8</accession>
<reference evidence="2 3" key="1">
    <citation type="submission" date="2018-12" db="EMBL/GenBank/DDBJ databases">
        <title>Deinococcus radiophilus ATCC 27603 genome sequencing and assembly.</title>
        <authorList>
            <person name="Maclea K.S."/>
            <person name="Maynard C.R."/>
        </authorList>
    </citation>
    <scope>NUCLEOTIDE SEQUENCE [LARGE SCALE GENOMIC DNA]</scope>
    <source>
        <strain evidence="2 3">ATCC 27603</strain>
    </source>
</reference>
<evidence type="ECO:0000313" key="2">
    <source>
        <dbReference type="EMBL" id="RTR26349.1"/>
    </source>
</evidence>
<dbReference type="EMBL" id="RXPE01000016">
    <property type="protein sequence ID" value="RTR26349.1"/>
    <property type="molecule type" value="Genomic_DNA"/>
</dbReference>
<feature type="signal peptide" evidence="1">
    <location>
        <begin position="1"/>
        <end position="18"/>
    </location>
</feature>
<keyword evidence="1" id="KW-0732">Signal</keyword>
<gene>
    <name evidence="2" type="ORF">EJ104_08390</name>
</gene>
<keyword evidence="3" id="KW-1185">Reference proteome</keyword>
<dbReference type="AlphaFoldDB" id="A0A431VTE8"/>
<dbReference type="RefSeq" id="WP_126352282.1">
    <property type="nucleotide sequence ID" value="NZ_CP086384.1"/>
</dbReference>